<reference evidence="1" key="1">
    <citation type="journal article" date="2020" name="mSystems">
        <title>Genome- and Community-Level Interaction Insights into Carbon Utilization and Element Cycling Functions of Hydrothermarchaeota in Hydrothermal Sediment.</title>
        <authorList>
            <person name="Zhou Z."/>
            <person name="Liu Y."/>
            <person name="Xu W."/>
            <person name="Pan J."/>
            <person name="Luo Z.H."/>
            <person name="Li M."/>
        </authorList>
    </citation>
    <scope>NUCLEOTIDE SEQUENCE [LARGE SCALE GENOMIC DNA]</scope>
    <source>
        <strain evidence="1">HyVt-233</strain>
    </source>
</reference>
<dbReference type="Proteomes" id="UP000886289">
    <property type="component" value="Unassembled WGS sequence"/>
</dbReference>
<name>A0A7C0Y6M3_DESA2</name>
<proteinExistence type="predicted"/>
<protein>
    <submittedName>
        <fullName evidence="1">Uncharacterized protein</fullName>
    </submittedName>
</protein>
<accession>A0A7C0Y6M3</accession>
<sequence>MWENKAYYQGVSAIYKDGIEVAETKRWHIVIVHEPKLFLECPFNKFKDGFYFKHPSGSPCIVNKGATPITADLKEAVRKKIEKGEKPPYIFQVSNTINERR</sequence>
<evidence type="ECO:0000313" key="1">
    <source>
        <dbReference type="EMBL" id="HDD43910.1"/>
    </source>
</evidence>
<dbReference type="AlphaFoldDB" id="A0A7C0Y6M3"/>
<gene>
    <name evidence="1" type="ORF">ENG63_03495</name>
</gene>
<dbReference type="EMBL" id="DRBS01000136">
    <property type="protein sequence ID" value="HDD43910.1"/>
    <property type="molecule type" value="Genomic_DNA"/>
</dbReference>
<comment type="caution">
    <text evidence="1">The sequence shown here is derived from an EMBL/GenBank/DDBJ whole genome shotgun (WGS) entry which is preliminary data.</text>
</comment>
<organism evidence="1">
    <name type="scientific">Desulfofervidus auxilii</name>
    <dbReference type="NCBI Taxonomy" id="1621989"/>
    <lineage>
        <taxon>Bacteria</taxon>
        <taxon>Pseudomonadati</taxon>
        <taxon>Thermodesulfobacteriota</taxon>
        <taxon>Candidatus Desulfofervidia</taxon>
        <taxon>Candidatus Desulfofervidales</taxon>
        <taxon>Candidatus Desulfofervidaceae</taxon>
        <taxon>Candidatus Desulfofervidus</taxon>
    </lineage>
</organism>